<dbReference type="EMBL" id="EQ998761">
    <property type="protein sequence ID" value="EEF21904.1"/>
    <property type="molecule type" value="Genomic_DNA"/>
</dbReference>
<dbReference type="AlphaFoldDB" id="B9TQG0"/>
<organism evidence="2 3">
    <name type="scientific">Ricinus communis</name>
    <name type="common">Castor bean</name>
    <dbReference type="NCBI Taxonomy" id="3988"/>
    <lineage>
        <taxon>Eukaryota</taxon>
        <taxon>Viridiplantae</taxon>
        <taxon>Streptophyta</taxon>
        <taxon>Embryophyta</taxon>
        <taxon>Tracheophyta</taxon>
        <taxon>Spermatophyta</taxon>
        <taxon>Magnoliopsida</taxon>
        <taxon>eudicotyledons</taxon>
        <taxon>Gunneridae</taxon>
        <taxon>Pentapetalae</taxon>
        <taxon>rosids</taxon>
        <taxon>fabids</taxon>
        <taxon>Malpighiales</taxon>
        <taxon>Euphorbiaceae</taxon>
        <taxon>Acalyphoideae</taxon>
        <taxon>Acalypheae</taxon>
        <taxon>Ricinus</taxon>
    </lineage>
</organism>
<proteinExistence type="predicted"/>
<feature type="region of interest" description="Disordered" evidence="1">
    <location>
        <begin position="1"/>
        <end position="70"/>
    </location>
</feature>
<keyword evidence="3" id="KW-1185">Reference proteome</keyword>
<name>B9TQG0_RICCO</name>
<accession>B9TQG0</accession>
<sequence length="70" mass="7999">PQRLQRLVQVAPQPPLEARQRRRGGHVDPVFQHPARQRLRHQDAAARHEATGRRQHSMARDEIALGDTVA</sequence>
<gene>
    <name evidence="2" type="ORF">RCOM_1973560</name>
</gene>
<feature type="non-terminal residue" evidence="2">
    <location>
        <position position="1"/>
    </location>
</feature>
<dbReference type="Proteomes" id="UP000008311">
    <property type="component" value="Unassembled WGS sequence"/>
</dbReference>
<evidence type="ECO:0000256" key="1">
    <source>
        <dbReference type="SAM" id="MobiDB-lite"/>
    </source>
</evidence>
<protein>
    <submittedName>
        <fullName evidence="2">Uncharacterized protein</fullName>
    </submittedName>
</protein>
<dbReference type="InParanoid" id="B9TQG0"/>
<reference evidence="3" key="1">
    <citation type="journal article" date="2010" name="Nat. Biotechnol.">
        <title>Draft genome sequence of the oilseed species Ricinus communis.</title>
        <authorList>
            <person name="Chan A.P."/>
            <person name="Crabtree J."/>
            <person name="Zhao Q."/>
            <person name="Lorenzi H."/>
            <person name="Orvis J."/>
            <person name="Puiu D."/>
            <person name="Melake-Berhan A."/>
            <person name="Jones K.M."/>
            <person name="Redman J."/>
            <person name="Chen G."/>
            <person name="Cahoon E.B."/>
            <person name="Gedil M."/>
            <person name="Stanke M."/>
            <person name="Haas B.J."/>
            <person name="Wortman J.R."/>
            <person name="Fraser-Liggett C.M."/>
            <person name="Ravel J."/>
            <person name="Rabinowicz P.D."/>
        </authorList>
    </citation>
    <scope>NUCLEOTIDE SEQUENCE [LARGE SCALE GENOMIC DNA]</scope>
    <source>
        <strain evidence="3">cv. Hale</strain>
    </source>
</reference>
<evidence type="ECO:0000313" key="2">
    <source>
        <dbReference type="EMBL" id="EEF21904.1"/>
    </source>
</evidence>
<feature type="non-terminal residue" evidence="2">
    <location>
        <position position="70"/>
    </location>
</feature>
<evidence type="ECO:0000313" key="3">
    <source>
        <dbReference type="Proteomes" id="UP000008311"/>
    </source>
</evidence>
<feature type="compositionally biased region" description="Basic and acidic residues" evidence="1">
    <location>
        <begin position="40"/>
        <end position="63"/>
    </location>
</feature>